<feature type="domain" description="TonB-dependent receptor plug" evidence="14">
    <location>
        <begin position="46"/>
        <end position="156"/>
    </location>
</feature>
<dbReference type="PANTHER" id="PTHR30442:SF0">
    <property type="entry name" value="FE(3+) DICITRATE TRANSPORT PROTEIN FECA"/>
    <property type="match status" value="1"/>
</dbReference>
<evidence type="ECO:0000256" key="6">
    <source>
        <dbReference type="ARBA" id="ARBA00023077"/>
    </source>
</evidence>
<dbReference type="AlphaFoldDB" id="A0A2S0VSY3"/>
<keyword evidence="7 9" id="KW-0472">Membrane</keyword>
<evidence type="ECO:0000313" key="16">
    <source>
        <dbReference type="Proteomes" id="UP000244441"/>
    </source>
</evidence>
<evidence type="ECO:0000259" key="13">
    <source>
        <dbReference type="Pfam" id="PF00593"/>
    </source>
</evidence>
<comment type="subcellular location">
    <subcellularLocation>
        <location evidence="1 9">Cell outer membrane</location>
        <topology evidence="1 9">Multi-pass membrane protein</topology>
    </subcellularLocation>
</comment>
<evidence type="ECO:0000256" key="1">
    <source>
        <dbReference type="ARBA" id="ARBA00004571"/>
    </source>
</evidence>
<keyword evidence="15" id="KW-0675">Receptor</keyword>
<evidence type="ECO:0000256" key="5">
    <source>
        <dbReference type="ARBA" id="ARBA00022729"/>
    </source>
</evidence>
<evidence type="ECO:0000256" key="10">
    <source>
        <dbReference type="PROSITE-ProRule" id="PRU10144"/>
    </source>
</evidence>
<dbReference type="RefSeq" id="WP_108603372.1">
    <property type="nucleotide sequence ID" value="NZ_CP026604.1"/>
</dbReference>
<dbReference type="Gene3D" id="2.170.130.10">
    <property type="entry name" value="TonB-dependent receptor, plug domain"/>
    <property type="match status" value="1"/>
</dbReference>
<dbReference type="InterPro" id="IPR039426">
    <property type="entry name" value="TonB-dep_rcpt-like"/>
</dbReference>
<reference evidence="15 16" key="1">
    <citation type="submission" date="2018-01" db="EMBL/GenBank/DDBJ databases">
        <title>Genome sequence of a Cantenovulum-like bacteria.</title>
        <authorList>
            <person name="Tan W.R."/>
            <person name="Lau N.-S."/>
            <person name="Go F."/>
            <person name="Amirul A.-A.A."/>
        </authorList>
    </citation>
    <scope>NUCLEOTIDE SEQUENCE [LARGE SCALE GENOMIC DNA]</scope>
    <source>
        <strain evidence="15 16">CCB-QB4</strain>
    </source>
</reference>
<gene>
    <name evidence="15" type="ORF">C2869_13135</name>
</gene>
<keyword evidence="4 9" id="KW-0812">Transmembrane</keyword>
<feature type="short sequence motif" description="TonB C-terminal box" evidence="10">
    <location>
        <begin position="721"/>
        <end position="738"/>
    </location>
</feature>
<dbReference type="KEGG" id="cate:C2869_13135"/>
<organism evidence="15 16">
    <name type="scientific">Saccharobesus litoralis</name>
    <dbReference type="NCBI Taxonomy" id="2172099"/>
    <lineage>
        <taxon>Bacteria</taxon>
        <taxon>Pseudomonadati</taxon>
        <taxon>Pseudomonadota</taxon>
        <taxon>Gammaproteobacteria</taxon>
        <taxon>Alteromonadales</taxon>
        <taxon>Alteromonadaceae</taxon>
        <taxon>Saccharobesus</taxon>
    </lineage>
</organism>
<dbReference type="PROSITE" id="PS52016">
    <property type="entry name" value="TONB_DEPENDENT_REC_3"/>
    <property type="match status" value="1"/>
</dbReference>
<feature type="chain" id="PRO_5015707506" evidence="12">
    <location>
        <begin position="25"/>
        <end position="738"/>
    </location>
</feature>
<keyword evidence="5 12" id="KW-0732">Signal</keyword>
<dbReference type="PANTHER" id="PTHR30442">
    <property type="entry name" value="IRON III DICITRATE TRANSPORT PROTEIN FECA"/>
    <property type="match status" value="1"/>
</dbReference>
<dbReference type="Gene3D" id="2.40.170.20">
    <property type="entry name" value="TonB-dependent receptor, beta-barrel domain"/>
    <property type="match status" value="1"/>
</dbReference>
<comment type="similarity">
    <text evidence="9 11">Belongs to the TonB-dependent receptor family.</text>
</comment>
<dbReference type="Proteomes" id="UP000244441">
    <property type="component" value="Chromosome"/>
</dbReference>
<dbReference type="InterPro" id="IPR037066">
    <property type="entry name" value="Plug_dom_sf"/>
</dbReference>
<keyword evidence="2 9" id="KW-0813">Transport</keyword>
<protein>
    <submittedName>
        <fullName evidence="15">TonB-dependent receptor</fullName>
    </submittedName>
</protein>
<dbReference type="OrthoDB" id="8670144at2"/>
<dbReference type="SUPFAM" id="SSF56935">
    <property type="entry name" value="Porins"/>
    <property type="match status" value="1"/>
</dbReference>
<dbReference type="Pfam" id="PF07715">
    <property type="entry name" value="Plug"/>
    <property type="match status" value="1"/>
</dbReference>
<evidence type="ECO:0000256" key="4">
    <source>
        <dbReference type="ARBA" id="ARBA00022692"/>
    </source>
</evidence>
<evidence type="ECO:0000256" key="3">
    <source>
        <dbReference type="ARBA" id="ARBA00022452"/>
    </source>
</evidence>
<evidence type="ECO:0000256" key="7">
    <source>
        <dbReference type="ARBA" id="ARBA00023136"/>
    </source>
</evidence>
<dbReference type="GO" id="GO:0009279">
    <property type="term" value="C:cell outer membrane"/>
    <property type="evidence" value="ECO:0007669"/>
    <property type="project" value="UniProtKB-SubCell"/>
</dbReference>
<accession>A0A2S0VSY3</accession>
<sequence length="738" mass="82073">MTKLNLISSAILLALAGSSFVTIAEDDKTNNAYLERIKILGNGDKLRTQGGATSLLDELELEKFEFDDINRVLATVPGVNIREEDGYGLRPNIGFRGSTSDRSKKINIMEDGVLIGPAPYSAPAAYYFPMVNRMTAVEVFKGPSVIAYGPNTVGGAINLVTRQIPEEFDMGIDLALASDGYKKGHVFHGETAGKWGYVVEGLWTQADGFKQIDNSNADTGFDKSDLMAKVKYDLSDGKGNHFIEFKFSTADETSDETYLGLTDTDFAANPYRRYAASQAGKMDWEHDTLQLTHFIQLDEVDVTTRAYRHKFHRAWRKFSGFTDGKSILDVLQRPDDPNFQDHYALLTGAQDGTLVVGTNDRSYISQGIQTDIGWTSELFGLNHHFDAGVRFHNDYIERDHFTQNYAMQSGQLVNPTDPSFTTVDKEETDAISLYIQDSITIDNLTITAGLRSENLSSRYQDRRVGQEENWQEKDFSIFIPSISAFYKLDDNYGVFAGVHRGFVPSSPKQNDADVDAETSVSYEFGFRAATPAINAELVAFFNDYENLKESCSFANASSKCPLDTDFNGGNVDVYGLEANIKHSVDLGNLEMPWSISYTYSQSEFKESFDSDFPQWGNIEAGDPVPYMPENQLTASLGLTGDNWQVNLLVKHTGEMRETASDGLDENGNVENNSVPLAGSVIKANTVADFSATYNLNDRHSVYTKVDNITDESHVTSRRPDGARPTKPRQALIGYKFRF</sequence>
<feature type="domain" description="TonB-dependent receptor-like beta-barrel" evidence="13">
    <location>
        <begin position="232"/>
        <end position="708"/>
    </location>
</feature>
<dbReference type="InterPro" id="IPR012910">
    <property type="entry name" value="Plug_dom"/>
</dbReference>
<keyword evidence="3 9" id="KW-1134">Transmembrane beta strand</keyword>
<keyword evidence="6 11" id="KW-0798">TonB box</keyword>
<evidence type="ECO:0000313" key="15">
    <source>
        <dbReference type="EMBL" id="AWB67325.1"/>
    </source>
</evidence>
<evidence type="ECO:0000256" key="2">
    <source>
        <dbReference type="ARBA" id="ARBA00022448"/>
    </source>
</evidence>
<dbReference type="InterPro" id="IPR010917">
    <property type="entry name" value="TonB_rcpt_CS"/>
</dbReference>
<proteinExistence type="inferred from homology"/>
<dbReference type="GO" id="GO:0033214">
    <property type="term" value="P:siderophore-iron import into cell"/>
    <property type="evidence" value="ECO:0007669"/>
    <property type="project" value="TreeGrafter"/>
</dbReference>
<evidence type="ECO:0000256" key="8">
    <source>
        <dbReference type="ARBA" id="ARBA00023237"/>
    </source>
</evidence>
<keyword evidence="16" id="KW-1185">Reference proteome</keyword>
<dbReference type="EMBL" id="CP026604">
    <property type="protein sequence ID" value="AWB67325.1"/>
    <property type="molecule type" value="Genomic_DNA"/>
</dbReference>
<keyword evidence="8 9" id="KW-0998">Cell outer membrane</keyword>
<dbReference type="PROSITE" id="PS01156">
    <property type="entry name" value="TONB_DEPENDENT_REC_2"/>
    <property type="match status" value="1"/>
</dbReference>
<dbReference type="InterPro" id="IPR000531">
    <property type="entry name" value="Beta-barrel_TonB"/>
</dbReference>
<dbReference type="InterPro" id="IPR036942">
    <property type="entry name" value="Beta-barrel_TonB_sf"/>
</dbReference>
<dbReference type="Pfam" id="PF00593">
    <property type="entry name" value="TonB_dep_Rec_b-barrel"/>
    <property type="match status" value="1"/>
</dbReference>
<feature type="signal peptide" evidence="12">
    <location>
        <begin position="1"/>
        <end position="24"/>
    </location>
</feature>
<evidence type="ECO:0000256" key="11">
    <source>
        <dbReference type="RuleBase" id="RU003357"/>
    </source>
</evidence>
<name>A0A2S0VSY3_9ALTE</name>
<evidence type="ECO:0000256" key="9">
    <source>
        <dbReference type="PROSITE-ProRule" id="PRU01360"/>
    </source>
</evidence>
<evidence type="ECO:0000256" key="12">
    <source>
        <dbReference type="SAM" id="SignalP"/>
    </source>
</evidence>
<evidence type="ECO:0000259" key="14">
    <source>
        <dbReference type="Pfam" id="PF07715"/>
    </source>
</evidence>